<evidence type="ECO:0000313" key="2">
    <source>
        <dbReference type="Proteomes" id="UP000189670"/>
    </source>
</evidence>
<dbReference type="AlphaFoldDB" id="A0A1V1NTZ7"/>
<organism evidence="1 2">
    <name type="scientific">Candidatus Magnetoglobus multicellularis str. Araruama</name>
    <dbReference type="NCBI Taxonomy" id="890399"/>
    <lineage>
        <taxon>Bacteria</taxon>
        <taxon>Pseudomonadati</taxon>
        <taxon>Thermodesulfobacteriota</taxon>
        <taxon>Desulfobacteria</taxon>
        <taxon>Desulfobacterales</taxon>
        <taxon>Desulfobacteraceae</taxon>
        <taxon>Candidatus Magnetoglobus</taxon>
    </lineage>
</organism>
<dbReference type="NCBIfam" id="NF012206">
    <property type="entry name" value="LktA_tand_53"/>
    <property type="match status" value="2"/>
</dbReference>
<name>A0A1V1NTZ7_9BACT</name>
<dbReference type="InterPro" id="IPR047881">
    <property type="entry name" value="LktA_repeat"/>
</dbReference>
<comment type="caution">
    <text evidence="1">The sequence shown here is derived from an EMBL/GenBank/DDBJ whole genome shotgun (WGS) entry which is preliminary data.</text>
</comment>
<feature type="non-terminal residue" evidence="1">
    <location>
        <position position="1"/>
    </location>
</feature>
<dbReference type="Proteomes" id="UP000189670">
    <property type="component" value="Unassembled WGS sequence"/>
</dbReference>
<dbReference type="EMBL" id="ATBP01002274">
    <property type="protein sequence ID" value="ETR66048.1"/>
    <property type="molecule type" value="Genomic_DNA"/>
</dbReference>
<gene>
    <name evidence="1" type="ORF">OMM_13325</name>
</gene>
<evidence type="ECO:0000313" key="1">
    <source>
        <dbReference type="EMBL" id="ETR66048.1"/>
    </source>
</evidence>
<reference evidence="2" key="1">
    <citation type="submission" date="2012-11" db="EMBL/GenBank/DDBJ databases">
        <authorList>
            <person name="Lucero-Rivera Y.E."/>
            <person name="Tovar-Ramirez D."/>
        </authorList>
    </citation>
    <scope>NUCLEOTIDE SEQUENCE [LARGE SCALE GENOMIC DNA]</scope>
    <source>
        <strain evidence="2">Araruama</strain>
    </source>
</reference>
<feature type="non-terminal residue" evidence="1">
    <location>
        <position position="441"/>
    </location>
</feature>
<accession>A0A1V1NTZ7</accession>
<sequence length="441" mass="46548">YTNDQTIDELKTGDRVKDSQGNIYRYIGESRLMVSNYDYSSLTKPDELLQGKTVRLAEKIGDAASGGIYEYLGEDRTGLEDPVDLSSENYTDTNLWKKVNNPLNISLADMELSDSTKWLQTKANNLTISGDITFSSKDDASIAANTDMKAISSTTNDGGASLVGGLIDAVTTEYKYTSKSGSQTLAKDDYVRVASDHTSGGVTKALYRYNGTGETVDLSTEDYSDRDKWVRVLRTSASDAIPNIGNVTGSDSQAFGGIVVRNDLRSSVDAYIQYATVNATGNITITAEESATITANDSSTVTSSGGSAFGSGKSMAVNGIIATNLVLSGANAYISDSTVTTTEGKLSVDAKNSSIIDSKIVSNTKSGDKAIGVTLAFNTIGWEAQNILFQTIDALLGTEIGNENPAETVAYIEDTALTIAGDVSVTADNSALLNATISNAA</sequence>
<protein>
    <submittedName>
        <fullName evidence="1">Uncharacterized protein</fullName>
    </submittedName>
</protein>
<proteinExistence type="predicted"/>